<dbReference type="AlphaFoldDB" id="B2IL38"/>
<organism evidence="4 5">
    <name type="scientific">Beijerinckia indica subsp. indica (strain ATCC 9039 / DSM 1715 / NCIMB 8712)</name>
    <dbReference type="NCBI Taxonomy" id="395963"/>
    <lineage>
        <taxon>Bacteria</taxon>
        <taxon>Pseudomonadati</taxon>
        <taxon>Pseudomonadota</taxon>
        <taxon>Alphaproteobacteria</taxon>
        <taxon>Hyphomicrobiales</taxon>
        <taxon>Beijerinckiaceae</taxon>
        <taxon>Beijerinckia</taxon>
    </lineage>
</organism>
<dbReference type="Proteomes" id="UP000001695">
    <property type="component" value="Plasmid pBIND01"/>
</dbReference>
<dbReference type="PANTHER" id="PTHR30121:SF6">
    <property type="entry name" value="SLR6007 PROTEIN"/>
    <property type="match status" value="1"/>
</dbReference>
<keyword evidence="5" id="KW-1185">Reference proteome</keyword>
<accession>B2IL38</accession>
<evidence type="ECO:0000313" key="5">
    <source>
        <dbReference type="Proteomes" id="UP000001695"/>
    </source>
</evidence>
<dbReference type="Pfam" id="PF10412">
    <property type="entry name" value="TrwB_AAD_bind"/>
    <property type="match status" value="1"/>
</dbReference>
<dbReference type="Pfam" id="PF12696">
    <property type="entry name" value="TraG-D_C"/>
    <property type="match status" value="1"/>
</dbReference>
<dbReference type="InterPro" id="IPR032689">
    <property type="entry name" value="TraG-D_C"/>
</dbReference>
<dbReference type="RefSeq" id="WP_012382851.1">
    <property type="nucleotide sequence ID" value="NC_010580.1"/>
</dbReference>
<keyword evidence="1" id="KW-1133">Transmembrane helix</keyword>
<evidence type="ECO:0000259" key="3">
    <source>
        <dbReference type="Pfam" id="PF12696"/>
    </source>
</evidence>
<gene>
    <name evidence="4" type="ordered locus">Bind_3686</name>
</gene>
<keyword evidence="1" id="KW-0812">Transmembrane</keyword>
<keyword evidence="1" id="KW-0472">Membrane</keyword>
<dbReference type="EMBL" id="CP001017">
    <property type="protein sequence ID" value="ACB97238.1"/>
    <property type="molecule type" value="Genomic_DNA"/>
</dbReference>
<evidence type="ECO:0000259" key="2">
    <source>
        <dbReference type="Pfam" id="PF10412"/>
    </source>
</evidence>
<feature type="domain" description="TraD/TraG TraM recognition site" evidence="3">
    <location>
        <begin position="436"/>
        <end position="522"/>
    </location>
</feature>
<feature type="transmembrane region" description="Helical" evidence="1">
    <location>
        <begin position="31"/>
        <end position="50"/>
    </location>
</feature>
<protein>
    <submittedName>
        <fullName evidence="4">DotL</fullName>
    </submittedName>
</protein>
<sequence length="786" mass="86618">MIMREIAGPQGRFERTGAQNLRDTRSITQRFASALVTNFSAVMLTVGAGAMVIEPASVELIAPASLLYAGIVLTRRVKLPMRLPKSARIKDWNYPDPSSRKPRMAAGTIYLGRDIETNHELWLTPEDGRQHATIPGTTGAGKTTAIVSFLTNALTQGSGFVLVDGKADNKLYGEILALARRFGREDDVLALNFLVASGEKQSNTFNPFATGNADAIRELLASQLGEQNAQDSNGVFRARAVALIGTIAPVLTWMRDHRGVPISIETIRFCLELRWIWTLATHRLFMVRDPSNGKIIEYDVSKDMPEEIIYPMQAYLGELPGYDSSVPWNQQKDNKPSEQHGYALMYFTATFTQLAVSLGHIFKVLNGDIDIRDVVLNRRILVVSLPALENSDDTLAALGKIVVASLRGMMAQILGAKLEGDYAQIVENKPGMGVAPFMVVLDELAYYATGGLDRMLAMGRGLNIMFWLAFQEVSGIWARIGEKTASLLGNANLTVAMRQQDAQRTREWLEQTAGQTYVTQAGGYQTGELGTYLESQHADLRQVSRIDWRDLQSLIEGEAIILFGGRRIYAKLFHAKVDVSGPMRLNRCLALLPPKPEVLSQEEARLSELIATFQNGLIGFGVEGPSDPVLEAGLGAFRQELKKGSSIDQGLQEVFEAIDALPHELAQSSLVIQKDEALRPIKTPFTDLLETSRTGWPLPPASFGLPREPIDQRLFLDVVEIERTIGASQSAARKTALDLLALRDLALRDEQNEPRPAVSVEDQKRKLRSLIETFEAIAEAGELVPI</sequence>
<geneLocation type="plasmid" evidence="4 5">
    <name>pBIND01</name>
</geneLocation>
<reference evidence="4 5" key="1">
    <citation type="submission" date="2008-03" db="EMBL/GenBank/DDBJ databases">
        <title>Complete sequence of plasmid1 of Beijerinckia indica subsp. indica ATCC 9039.</title>
        <authorList>
            <consortium name="US DOE Joint Genome Institute"/>
            <person name="Copeland A."/>
            <person name="Lucas S."/>
            <person name="Lapidus A."/>
            <person name="Glavina del Rio T."/>
            <person name="Dalin E."/>
            <person name="Tice H."/>
            <person name="Bruce D."/>
            <person name="Goodwin L."/>
            <person name="Pitluck S."/>
            <person name="LaButti K."/>
            <person name="Schmutz J."/>
            <person name="Larimer F."/>
            <person name="Land M."/>
            <person name="Hauser L."/>
            <person name="Kyrpides N."/>
            <person name="Mikhailova N."/>
            <person name="Dunfield P.F."/>
            <person name="Dedysh S.N."/>
            <person name="Liesack W."/>
            <person name="Saw J.H."/>
            <person name="Alam M."/>
            <person name="Chen Y."/>
            <person name="Murrell J.C."/>
            <person name="Richardson P."/>
        </authorList>
    </citation>
    <scope>NUCLEOTIDE SEQUENCE [LARGE SCALE GENOMIC DNA]</scope>
    <source>
        <strain evidence="5">ATCC 9039 / DSM 1715 / NCIMB 8712</strain>
        <plasmid evidence="4 5">pBIND01</plasmid>
    </source>
</reference>
<proteinExistence type="predicted"/>
<name>B2IL38_BEII9</name>
<dbReference type="InterPro" id="IPR051162">
    <property type="entry name" value="T4SS_component"/>
</dbReference>
<feature type="domain" description="Type IV secretion system coupling protein TraD DNA-binding" evidence="2">
    <location>
        <begin position="126"/>
        <end position="246"/>
    </location>
</feature>
<dbReference type="HOGENOM" id="CLU_016768_1_0_5"/>
<evidence type="ECO:0000313" key="4">
    <source>
        <dbReference type="EMBL" id="ACB97238.1"/>
    </source>
</evidence>
<dbReference type="PANTHER" id="PTHR30121">
    <property type="entry name" value="UNCHARACTERIZED PROTEIN YJGR-RELATED"/>
    <property type="match status" value="1"/>
</dbReference>
<dbReference type="InterPro" id="IPR027417">
    <property type="entry name" value="P-loop_NTPase"/>
</dbReference>
<evidence type="ECO:0000256" key="1">
    <source>
        <dbReference type="SAM" id="Phobius"/>
    </source>
</evidence>
<dbReference type="Gene3D" id="3.40.50.300">
    <property type="entry name" value="P-loop containing nucleotide triphosphate hydrolases"/>
    <property type="match status" value="2"/>
</dbReference>
<dbReference type="SUPFAM" id="SSF52540">
    <property type="entry name" value="P-loop containing nucleoside triphosphate hydrolases"/>
    <property type="match status" value="1"/>
</dbReference>
<keyword evidence="4" id="KW-0614">Plasmid</keyword>
<dbReference type="InterPro" id="IPR019476">
    <property type="entry name" value="T4SS_TraD_DNA-bd"/>
</dbReference>
<dbReference type="OrthoDB" id="7817736at2"/>
<dbReference type="CDD" id="cd01127">
    <property type="entry name" value="TrwB_TraG_TraD_VirD4"/>
    <property type="match status" value="1"/>
</dbReference>
<dbReference type="KEGG" id="bid:Bind_3686"/>